<sequence>MCFAKRYSGYLINGYRFHVRQCDARRKTQNSGVTLVASTTSLARSKDKNPIVCDWYEVENDTYGLTYVYFNKRFSQEEPFVLGSQVHQCFYVQDPYDQDRHYVMKTVPIDLFNMSDQVDSNLPQKEFVTQQLEVEYEEEFEDESTDEFEDESENEYEDESENKYEDELEDESEEEFEDDAPLVSLFL</sequence>
<dbReference type="Pfam" id="PF13952">
    <property type="entry name" value="DUF4216"/>
    <property type="match status" value="1"/>
</dbReference>
<dbReference type="EMBL" id="JAIVGD010000026">
    <property type="protein sequence ID" value="KAH0740538.1"/>
    <property type="molecule type" value="Genomic_DNA"/>
</dbReference>
<protein>
    <recommendedName>
        <fullName evidence="2">DUF4216 domain-containing protein</fullName>
    </recommendedName>
</protein>
<feature type="region of interest" description="Disordered" evidence="1">
    <location>
        <begin position="136"/>
        <end position="180"/>
    </location>
</feature>
<dbReference type="PANTHER" id="PTHR48258:SF8">
    <property type="entry name" value="DUF4216 DOMAIN-CONTAINING PROTEIN"/>
    <property type="match status" value="1"/>
</dbReference>
<proteinExistence type="predicted"/>
<evidence type="ECO:0000313" key="4">
    <source>
        <dbReference type="Proteomes" id="UP000826656"/>
    </source>
</evidence>
<keyword evidence="4" id="KW-1185">Reference proteome</keyword>
<dbReference type="Proteomes" id="UP000826656">
    <property type="component" value="Unassembled WGS sequence"/>
</dbReference>
<evidence type="ECO:0000313" key="3">
    <source>
        <dbReference type="EMBL" id="KAH0740538.1"/>
    </source>
</evidence>
<dbReference type="PANTHER" id="PTHR48258">
    <property type="entry name" value="DUF4218 DOMAIN-CONTAINING PROTEIN-RELATED"/>
    <property type="match status" value="1"/>
</dbReference>
<reference evidence="3 4" key="1">
    <citation type="journal article" date="2021" name="bioRxiv">
        <title>Chromosome-scale and haplotype-resolved genome assembly of a tetraploid potato cultivar.</title>
        <authorList>
            <person name="Sun H."/>
            <person name="Jiao W.-B."/>
            <person name="Krause K."/>
            <person name="Campoy J.A."/>
            <person name="Goel M."/>
            <person name="Folz-Donahue K."/>
            <person name="Kukat C."/>
            <person name="Huettel B."/>
            <person name="Schneeberger K."/>
        </authorList>
    </citation>
    <scope>NUCLEOTIDE SEQUENCE [LARGE SCALE GENOMIC DNA]</scope>
    <source>
        <strain evidence="3">SolTubOtavaFocal</strain>
        <tissue evidence="3">Leaves</tissue>
    </source>
</reference>
<organism evidence="3 4">
    <name type="scientific">Solanum tuberosum</name>
    <name type="common">Potato</name>
    <dbReference type="NCBI Taxonomy" id="4113"/>
    <lineage>
        <taxon>Eukaryota</taxon>
        <taxon>Viridiplantae</taxon>
        <taxon>Streptophyta</taxon>
        <taxon>Embryophyta</taxon>
        <taxon>Tracheophyta</taxon>
        <taxon>Spermatophyta</taxon>
        <taxon>Magnoliopsida</taxon>
        <taxon>eudicotyledons</taxon>
        <taxon>Gunneridae</taxon>
        <taxon>Pentapetalae</taxon>
        <taxon>asterids</taxon>
        <taxon>lamiids</taxon>
        <taxon>Solanales</taxon>
        <taxon>Solanaceae</taxon>
        <taxon>Solanoideae</taxon>
        <taxon>Solaneae</taxon>
        <taxon>Solanum</taxon>
    </lineage>
</organism>
<name>A0ABQ7U2I4_SOLTU</name>
<comment type="caution">
    <text evidence="3">The sequence shown here is derived from an EMBL/GenBank/DDBJ whole genome shotgun (WGS) entry which is preliminary data.</text>
</comment>
<gene>
    <name evidence="3" type="ORF">KY290_033581</name>
</gene>
<feature type="domain" description="DUF4216" evidence="2">
    <location>
        <begin position="53"/>
        <end position="99"/>
    </location>
</feature>
<accession>A0ABQ7U2I4</accession>
<evidence type="ECO:0000259" key="2">
    <source>
        <dbReference type="Pfam" id="PF13952"/>
    </source>
</evidence>
<evidence type="ECO:0000256" key="1">
    <source>
        <dbReference type="SAM" id="MobiDB-lite"/>
    </source>
</evidence>
<dbReference type="InterPro" id="IPR025312">
    <property type="entry name" value="DUF4216"/>
</dbReference>